<dbReference type="STRING" id="70415.A0A5S6QLB3"/>
<name>A0A5S6QLB3_TRIMR</name>
<dbReference type="Pfam" id="PF22528">
    <property type="entry name" value="PRMT_C"/>
    <property type="match status" value="1"/>
</dbReference>
<feature type="domain" description="Protein arginine N-methyltransferase" evidence="2">
    <location>
        <begin position="55"/>
        <end position="157"/>
    </location>
</feature>
<dbReference type="InterPro" id="IPR029063">
    <property type="entry name" value="SAM-dependent_MTases_sf"/>
</dbReference>
<sequence>MLVESEAIRSDHVFERQDLPCDMRFPTCVLSSVCAFEKAVSSEVSEAEPYTSEKMDNYASCRWLSDPFLLDEIDFNSESDLIAHTCGIQRTITVQLKANGRLDAIVCWFRVNLFGDIEISSHPANKTSWDQAVFPLYMNDTMQNGSEVRVRCIISNNVLRCQIVPIDAKVQTSALVCPSSLVALLNDMVLLNSYRLFMQSTIGAGVLRHSAILDVTDNPLIALLATKLFGAEVWSQCKPQCIEMFEHQSSTCSNGSVVLFGKVEDVVDVAPCTLLLCCPVSSGGDLRRNALKQVWYSRANLEITQVIPECMEVHCILVECEQLEDYTYLVNDDRTLGFKVREQINPYRTLVQRELKLNQLVYTPLSSPFRLMTIDLQEPLDNLNENAPSFIKQYATTVVPTTREGIFNAVVFWFNLKCPSLTSVCFNTSESANHFKVAAALIKPTTVAKNALIEVCAQLDNGILTFYPNF</sequence>
<dbReference type="Gene3D" id="2.70.160.11">
    <property type="entry name" value="Hnrnp arginine n-methyltransferase1"/>
    <property type="match status" value="2"/>
</dbReference>
<dbReference type="Proteomes" id="UP000046395">
    <property type="component" value="Unassembled WGS sequence"/>
</dbReference>
<protein>
    <submittedName>
        <fullName evidence="4">Ig-like domain-containing protein</fullName>
    </submittedName>
</protein>
<evidence type="ECO:0000313" key="3">
    <source>
        <dbReference type="Proteomes" id="UP000046395"/>
    </source>
</evidence>
<evidence type="ECO:0000313" key="4">
    <source>
        <dbReference type="WBParaSite" id="TMUE_2000008121.1"/>
    </source>
</evidence>
<keyword evidence="1" id="KW-0949">S-adenosyl-L-methionine</keyword>
<reference evidence="4" key="1">
    <citation type="submission" date="2019-12" db="UniProtKB">
        <authorList>
            <consortium name="WormBaseParasite"/>
        </authorList>
    </citation>
    <scope>IDENTIFICATION</scope>
</reference>
<accession>A0A5S6QLB3</accession>
<organism evidence="3 4">
    <name type="scientific">Trichuris muris</name>
    <name type="common">Mouse whipworm</name>
    <dbReference type="NCBI Taxonomy" id="70415"/>
    <lineage>
        <taxon>Eukaryota</taxon>
        <taxon>Metazoa</taxon>
        <taxon>Ecdysozoa</taxon>
        <taxon>Nematoda</taxon>
        <taxon>Enoplea</taxon>
        <taxon>Dorylaimia</taxon>
        <taxon>Trichinellida</taxon>
        <taxon>Trichuridae</taxon>
        <taxon>Trichuris</taxon>
    </lineage>
</organism>
<dbReference type="InterPro" id="IPR055135">
    <property type="entry name" value="PRMT_dom"/>
</dbReference>
<dbReference type="AlphaFoldDB" id="A0A5S6QLB3"/>
<keyword evidence="3" id="KW-1185">Reference proteome</keyword>
<dbReference type="SUPFAM" id="SSF53335">
    <property type="entry name" value="S-adenosyl-L-methionine-dependent methyltransferases"/>
    <property type="match status" value="1"/>
</dbReference>
<dbReference type="WBParaSite" id="TMUE_2000008121.1">
    <property type="protein sequence ID" value="TMUE_2000008121.1"/>
    <property type="gene ID" value="WBGene00300149"/>
</dbReference>
<evidence type="ECO:0000256" key="1">
    <source>
        <dbReference type="ARBA" id="ARBA00022691"/>
    </source>
</evidence>
<evidence type="ECO:0000259" key="2">
    <source>
        <dbReference type="Pfam" id="PF22528"/>
    </source>
</evidence>
<proteinExistence type="predicted"/>